<dbReference type="PROSITE" id="PS51186">
    <property type="entry name" value="GNAT"/>
    <property type="match status" value="1"/>
</dbReference>
<dbReference type="EMBL" id="FRBL01000011">
    <property type="protein sequence ID" value="SHM80362.1"/>
    <property type="molecule type" value="Genomic_DNA"/>
</dbReference>
<evidence type="ECO:0000259" key="3">
    <source>
        <dbReference type="PROSITE" id="PS51186"/>
    </source>
</evidence>
<evidence type="ECO:0000256" key="1">
    <source>
        <dbReference type="ARBA" id="ARBA00022679"/>
    </source>
</evidence>
<keyword evidence="1 4" id="KW-0808">Transferase</keyword>
<proteinExistence type="predicted"/>
<dbReference type="InterPro" id="IPR050832">
    <property type="entry name" value="Bact_Acetyltransf"/>
</dbReference>
<reference evidence="4 5" key="1">
    <citation type="submission" date="2016-11" db="EMBL/GenBank/DDBJ databases">
        <authorList>
            <person name="Jaros S."/>
            <person name="Januszkiewicz K."/>
            <person name="Wedrychowicz H."/>
        </authorList>
    </citation>
    <scope>NUCLEOTIDE SEQUENCE [LARGE SCALE GENOMIC DNA]</scope>
    <source>
        <strain evidence="4 5">DSM 27406</strain>
    </source>
</reference>
<dbReference type="InterPro" id="IPR000182">
    <property type="entry name" value="GNAT_dom"/>
</dbReference>
<dbReference type="STRING" id="1419482.SAMN05444266_11184"/>
<name>A0A1M7LQH3_9BACT</name>
<dbReference type="InterPro" id="IPR016181">
    <property type="entry name" value="Acyl_CoA_acyltransferase"/>
</dbReference>
<accession>A0A1M7LQH3</accession>
<dbReference type="Pfam" id="PF00583">
    <property type="entry name" value="Acetyltransf_1"/>
    <property type="match status" value="1"/>
</dbReference>
<dbReference type="GO" id="GO:0016747">
    <property type="term" value="F:acyltransferase activity, transferring groups other than amino-acyl groups"/>
    <property type="evidence" value="ECO:0007669"/>
    <property type="project" value="InterPro"/>
</dbReference>
<evidence type="ECO:0000313" key="5">
    <source>
        <dbReference type="Proteomes" id="UP000184420"/>
    </source>
</evidence>
<sequence>MAYTFRQATRNDIPVIWTILQQAILRRKADGSEQWQDGYPNQAVVQQDIANGYGYVLTEGDTILGYTAVMINNEPAYADIQGKWLTDGDFVVYHRVAIDEGQLGKGLAQAMLKEIEGWALRHNVHSVRADTNFDNPGMLKIFEKLGYSYCGEVFFRGSARKAFEKVLP</sequence>
<dbReference type="SUPFAM" id="SSF55729">
    <property type="entry name" value="Acyl-CoA N-acyltransferases (Nat)"/>
    <property type="match status" value="1"/>
</dbReference>
<dbReference type="PANTHER" id="PTHR43877:SF2">
    <property type="entry name" value="AMINOALKYLPHOSPHONATE N-ACETYLTRANSFERASE-RELATED"/>
    <property type="match status" value="1"/>
</dbReference>
<dbReference type="OrthoDB" id="9796381at2"/>
<keyword evidence="2 4" id="KW-0012">Acyltransferase</keyword>
<organism evidence="4 5">
    <name type="scientific">Chitinophaga jiangningensis</name>
    <dbReference type="NCBI Taxonomy" id="1419482"/>
    <lineage>
        <taxon>Bacteria</taxon>
        <taxon>Pseudomonadati</taxon>
        <taxon>Bacteroidota</taxon>
        <taxon>Chitinophagia</taxon>
        <taxon>Chitinophagales</taxon>
        <taxon>Chitinophagaceae</taxon>
        <taxon>Chitinophaga</taxon>
    </lineage>
</organism>
<dbReference type="Proteomes" id="UP000184420">
    <property type="component" value="Unassembled WGS sequence"/>
</dbReference>
<dbReference type="PANTHER" id="PTHR43877">
    <property type="entry name" value="AMINOALKYLPHOSPHONATE N-ACETYLTRANSFERASE-RELATED-RELATED"/>
    <property type="match status" value="1"/>
</dbReference>
<protein>
    <submittedName>
        <fullName evidence="4">L-amino acid N-acyltransferase YncA</fullName>
    </submittedName>
</protein>
<evidence type="ECO:0000313" key="4">
    <source>
        <dbReference type="EMBL" id="SHM80362.1"/>
    </source>
</evidence>
<gene>
    <name evidence="4" type="ORF">SAMN05444266_11184</name>
</gene>
<feature type="domain" description="N-acetyltransferase" evidence="3">
    <location>
        <begin position="3"/>
        <end position="168"/>
    </location>
</feature>
<dbReference type="RefSeq" id="WP_073086684.1">
    <property type="nucleotide sequence ID" value="NZ_FRBL01000011.1"/>
</dbReference>
<keyword evidence="5" id="KW-1185">Reference proteome</keyword>
<dbReference type="Gene3D" id="3.40.630.30">
    <property type="match status" value="1"/>
</dbReference>
<dbReference type="AlphaFoldDB" id="A0A1M7LQH3"/>
<evidence type="ECO:0000256" key="2">
    <source>
        <dbReference type="ARBA" id="ARBA00023315"/>
    </source>
</evidence>